<accession>A0A4R2PQV9</accession>
<comment type="caution">
    <text evidence="2">The sequence shown here is derived from an EMBL/GenBank/DDBJ whole genome shotgun (WGS) entry which is preliminary data.</text>
</comment>
<evidence type="ECO:0000256" key="1">
    <source>
        <dbReference type="SAM" id="MobiDB-lite"/>
    </source>
</evidence>
<evidence type="ECO:0000313" key="2">
    <source>
        <dbReference type="EMBL" id="TCP38190.1"/>
    </source>
</evidence>
<dbReference type="Pfam" id="PF10098">
    <property type="entry name" value="DUF2336"/>
    <property type="match status" value="1"/>
</dbReference>
<evidence type="ECO:0000313" key="3">
    <source>
        <dbReference type="Proteomes" id="UP000295399"/>
    </source>
</evidence>
<dbReference type="Proteomes" id="UP000295399">
    <property type="component" value="Unassembled WGS sequence"/>
</dbReference>
<proteinExistence type="predicted"/>
<dbReference type="EMBL" id="SLXO01000001">
    <property type="protein sequence ID" value="TCP38190.1"/>
    <property type="molecule type" value="Genomic_DNA"/>
</dbReference>
<feature type="region of interest" description="Disordered" evidence="1">
    <location>
        <begin position="332"/>
        <end position="427"/>
    </location>
</feature>
<name>A0A4R2PQV9_RHOSA</name>
<reference evidence="2 3" key="1">
    <citation type="submission" date="2019-03" db="EMBL/GenBank/DDBJ databases">
        <title>Genomic Encyclopedia of Type Strains, Phase IV (KMG-IV): sequencing the most valuable type-strain genomes for metagenomic binning, comparative biology and taxonomic classification.</title>
        <authorList>
            <person name="Goeker M."/>
        </authorList>
    </citation>
    <scope>NUCLEOTIDE SEQUENCE [LARGE SCALE GENOMIC DNA]</scope>
    <source>
        <strain evidence="2 3">DSM 2132</strain>
    </source>
</reference>
<organism evidence="2 3">
    <name type="scientific">Rhodothalassium salexigens DSM 2132</name>
    <dbReference type="NCBI Taxonomy" id="1188247"/>
    <lineage>
        <taxon>Bacteria</taxon>
        <taxon>Pseudomonadati</taxon>
        <taxon>Pseudomonadota</taxon>
        <taxon>Alphaproteobacteria</taxon>
        <taxon>Rhodothalassiales</taxon>
        <taxon>Rhodothalassiaceae</taxon>
        <taxon>Rhodothalassium</taxon>
    </lineage>
</organism>
<keyword evidence="3" id="KW-1185">Reference proteome</keyword>
<protein>
    <submittedName>
        <fullName evidence="2">Uncharacterized protein (DUF2336 family)</fullName>
    </submittedName>
</protein>
<gene>
    <name evidence="2" type="ORF">EV659_10188</name>
</gene>
<dbReference type="InParanoid" id="A0A4R2PQV9"/>
<dbReference type="AlphaFoldDB" id="A0A4R2PQV9"/>
<feature type="compositionally biased region" description="Gly residues" evidence="1">
    <location>
        <begin position="347"/>
        <end position="356"/>
    </location>
</feature>
<dbReference type="InterPro" id="IPR019285">
    <property type="entry name" value="DUF2336"/>
</dbReference>
<sequence>MAWAGSVGRGLVQRDDDKPGGAGNDAVVALLAQSLGADAITDKARGKLEGLAYWLIESLPEAARGSLADELGRLPSLSPDLARRLALDDSPRVAARFILETGALSDDDWIGLLDRVQGAAQVAIARRESVSAALAEALATGGSRRAVAALVDNAGAALSSRAARSVLDRYGDDVEMVKGLALRDDLSRATVERVTAARRKLKARFERLPDAPSPPSDDAVAPDTVPHNAAAVDTAKEEALLARLDQFAPETLPDFVQRMFAGGRITDRFLLAAVKRGAERVLALALSARMRVNLPLVRARLDSGDRDALADLFDRAGVAATLAPLLVDMLAPAPEGSTSDETDVADPGGGSAGGRGEGADGAPSDPSASTGGAAVDDGATPTLGRRGHDTPDLWASGAAGDAVEDSDGPAGRGLGGAGRRAAGTSFG</sequence>